<keyword evidence="1" id="KW-0472">Membrane</keyword>
<dbReference type="RefSeq" id="WP_123208899.1">
    <property type="nucleotide sequence ID" value="NZ_JBHTHO010000009.1"/>
</dbReference>
<evidence type="ECO:0000256" key="1">
    <source>
        <dbReference type="SAM" id="Phobius"/>
    </source>
</evidence>
<feature type="transmembrane region" description="Helical" evidence="1">
    <location>
        <begin position="7"/>
        <end position="33"/>
    </location>
</feature>
<evidence type="ECO:0000313" key="3">
    <source>
        <dbReference type="Proteomes" id="UP000269591"/>
    </source>
</evidence>
<dbReference type="OrthoDB" id="9940535at2"/>
<feature type="transmembrane region" description="Helical" evidence="1">
    <location>
        <begin position="90"/>
        <end position="114"/>
    </location>
</feature>
<dbReference type="EMBL" id="QIBX01000009">
    <property type="protein sequence ID" value="RNL39945.1"/>
    <property type="molecule type" value="Genomic_DNA"/>
</dbReference>
<feature type="transmembrane region" description="Helical" evidence="1">
    <location>
        <begin position="130"/>
        <end position="149"/>
    </location>
</feature>
<proteinExistence type="predicted"/>
<gene>
    <name evidence="2" type="ORF">DMP06_06320</name>
</gene>
<organism evidence="2 3">
    <name type="scientific">Slackia equolifaciens</name>
    <dbReference type="NCBI Taxonomy" id="498718"/>
    <lineage>
        <taxon>Bacteria</taxon>
        <taxon>Bacillati</taxon>
        <taxon>Actinomycetota</taxon>
        <taxon>Coriobacteriia</taxon>
        <taxon>Eggerthellales</taxon>
        <taxon>Eggerthellaceae</taxon>
        <taxon>Slackia</taxon>
    </lineage>
</organism>
<feature type="transmembrane region" description="Helical" evidence="1">
    <location>
        <begin position="53"/>
        <end position="78"/>
    </location>
</feature>
<keyword evidence="3" id="KW-1185">Reference proteome</keyword>
<comment type="caution">
    <text evidence="2">The sequence shown here is derived from an EMBL/GenBank/DDBJ whole genome shotgun (WGS) entry which is preliminary data.</text>
</comment>
<accession>A0A3N0AYI9</accession>
<name>A0A3N0AYI9_9ACTN</name>
<dbReference type="AlphaFoldDB" id="A0A3N0AYI9"/>
<sequence>MKEDVNLLWFLGKLHEVFSYGFIAAIACLAIGITNTESLLSSAFQPTGIPGFFLFYLFWTLVGFIPISIICAFATKYADGGQGLLFQSDSIVIIMFGHFFEDICGIIATPFWFLKDLFTHELGGWKTVDYIIYLLIVVFVAIGIISLVLT</sequence>
<keyword evidence="1" id="KW-0812">Transmembrane</keyword>
<dbReference type="PROSITE" id="PS51257">
    <property type="entry name" value="PROKAR_LIPOPROTEIN"/>
    <property type="match status" value="1"/>
</dbReference>
<protein>
    <submittedName>
        <fullName evidence="2">Uncharacterized protein</fullName>
    </submittedName>
</protein>
<dbReference type="Proteomes" id="UP000269591">
    <property type="component" value="Unassembled WGS sequence"/>
</dbReference>
<keyword evidence="1" id="KW-1133">Transmembrane helix</keyword>
<reference evidence="3" key="1">
    <citation type="submission" date="2018-05" db="EMBL/GenBank/DDBJ databases">
        <title>Genome Sequencing of selected type strains of the family Eggerthellaceae.</title>
        <authorList>
            <person name="Danylec N."/>
            <person name="Stoll D.A."/>
            <person name="Doetsch A."/>
            <person name="Huch M."/>
        </authorList>
    </citation>
    <scope>NUCLEOTIDE SEQUENCE [LARGE SCALE GENOMIC DNA]</scope>
    <source>
        <strain evidence="3">DSM 24851</strain>
    </source>
</reference>
<evidence type="ECO:0000313" key="2">
    <source>
        <dbReference type="EMBL" id="RNL39945.1"/>
    </source>
</evidence>